<accession>A0AAP2DZ59</accession>
<evidence type="ECO:0000259" key="12">
    <source>
        <dbReference type="Pfam" id="PF02767"/>
    </source>
</evidence>
<comment type="function">
    <text evidence="10">Confers DNA tethering and processivity to DNA polymerases and other proteins. Acts as a clamp, forming a ring around DNA (a reaction catalyzed by the clamp-loading complex) which diffuses in an ATP-independent manner freely and bidirectionally along dsDNA. Initially characterized for its ability to contact the catalytic subunit of DNA polymerase III (Pol III), a complex, multichain enzyme responsible for most of the replicative synthesis in bacteria; Pol III exhibits 3'-5' exonuclease proofreading activity. The beta chain is required for initiation of replication as well as for processivity of DNA replication.</text>
</comment>
<organism evidence="14 15">
    <name type="scientific">Dawidia cretensis</name>
    <dbReference type="NCBI Taxonomy" id="2782350"/>
    <lineage>
        <taxon>Bacteria</taxon>
        <taxon>Pseudomonadati</taxon>
        <taxon>Bacteroidota</taxon>
        <taxon>Cytophagia</taxon>
        <taxon>Cytophagales</taxon>
        <taxon>Chryseotaleaceae</taxon>
        <taxon>Dawidia</taxon>
    </lineage>
</organism>
<evidence type="ECO:0000256" key="2">
    <source>
        <dbReference type="ARBA" id="ARBA00010752"/>
    </source>
</evidence>
<keyword evidence="7 10" id="KW-0235">DNA replication</keyword>
<dbReference type="CDD" id="cd00140">
    <property type="entry name" value="beta_clamp"/>
    <property type="match status" value="1"/>
</dbReference>
<protein>
    <recommendedName>
        <fullName evidence="3 10">Beta sliding clamp</fullName>
    </recommendedName>
</protein>
<dbReference type="Pfam" id="PF02767">
    <property type="entry name" value="DNA_pol3_beta_2"/>
    <property type="match status" value="1"/>
</dbReference>
<dbReference type="InterPro" id="IPR046938">
    <property type="entry name" value="DNA_clamp_sf"/>
</dbReference>
<dbReference type="RefSeq" id="WP_254085641.1">
    <property type="nucleotide sequence ID" value="NZ_JAHESE010000019.1"/>
</dbReference>
<comment type="subcellular location">
    <subcellularLocation>
        <location evidence="1 10">Cytoplasm</location>
    </subcellularLocation>
</comment>
<evidence type="ECO:0000313" key="15">
    <source>
        <dbReference type="Proteomes" id="UP001319080"/>
    </source>
</evidence>
<dbReference type="PANTHER" id="PTHR30478:SF0">
    <property type="entry name" value="BETA SLIDING CLAMP"/>
    <property type="match status" value="1"/>
</dbReference>
<keyword evidence="6 10" id="KW-0548">Nucleotidyltransferase</keyword>
<evidence type="ECO:0000256" key="8">
    <source>
        <dbReference type="ARBA" id="ARBA00022932"/>
    </source>
</evidence>
<keyword evidence="9" id="KW-0238">DNA-binding</keyword>
<feature type="domain" description="DNA polymerase III beta sliding clamp central" evidence="12">
    <location>
        <begin position="129"/>
        <end position="243"/>
    </location>
</feature>
<evidence type="ECO:0000313" key="14">
    <source>
        <dbReference type="EMBL" id="MBT1710063.1"/>
    </source>
</evidence>
<dbReference type="Gene3D" id="3.10.150.10">
    <property type="entry name" value="DNA Polymerase III, subunit A, domain 2"/>
    <property type="match status" value="1"/>
</dbReference>
<dbReference type="EMBL" id="JAHESE010000019">
    <property type="protein sequence ID" value="MBT1710063.1"/>
    <property type="molecule type" value="Genomic_DNA"/>
</dbReference>
<evidence type="ECO:0000256" key="4">
    <source>
        <dbReference type="ARBA" id="ARBA00022490"/>
    </source>
</evidence>
<dbReference type="InterPro" id="IPR022635">
    <property type="entry name" value="DNA_polIII_beta_C"/>
</dbReference>
<dbReference type="GO" id="GO:0006271">
    <property type="term" value="P:DNA strand elongation involved in DNA replication"/>
    <property type="evidence" value="ECO:0007669"/>
    <property type="project" value="TreeGrafter"/>
</dbReference>
<dbReference type="NCBIfam" id="TIGR00663">
    <property type="entry name" value="dnan"/>
    <property type="match status" value="1"/>
</dbReference>
<dbReference type="SUPFAM" id="SSF55979">
    <property type="entry name" value="DNA clamp"/>
    <property type="match status" value="3"/>
</dbReference>
<evidence type="ECO:0000256" key="3">
    <source>
        <dbReference type="ARBA" id="ARBA00021035"/>
    </source>
</evidence>
<dbReference type="GO" id="GO:0003887">
    <property type="term" value="F:DNA-directed DNA polymerase activity"/>
    <property type="evidence" value="ECO:0007669"/>
    <property type="project" value="UniProtKB-UniRule"/>
</dbReference>
<evidence type="ECO:0000256" key="5">
    <source>
        <dbReference type="ARBA" id="ARBA00022679"/>
    </source>
</evidence>
<evidence type="ECO:0000259" key="11">
    <source>
        <dbReference type="Pfam" id="PF00712"/>
    </source>
</evidence>
<keyword evidence="5 10" id="KW-0808">Transferase</keyword>
<dbReference type="Pfam" id="PF02768">
    <property type="entry name" value="DNA_pol3_beta_3"/>
    <property type="match status" value="1"/>
</dbReference>
<keyword evidence="8 10" id="KW-0239">DNA-directed DNA polymerase</keyword>
<dbReference type="Proteomes" id="UP001319080">
    <property type="component" value="Unassembled WGS sequence"/>
</dbReference>
<feature type="domain" description="DNA polymerase III beta sliding clamp N-terminal" evidence="11">
    <location>
        <begin position="1"/>
        <end position="120"/>
    </location>
</feature>
<sequence>MKFIVNSAYLLKQLSNINGVITTNPVVPILENFLFELEKGGLTVTASDLQTSMITEIQVESKEKGNIAVPARILLDTLKNLPEQPVTFSIDESTYSVEIISDNGRYKLSGENATDFPKVPVVSNDFSAEISTEVLSRAVNNTIFATSNDELRPAMTGVYVNLGEKNTTFVATDGHRLVRYRRADVKSENGNSIIIPRKALNLLKATLPSENTDVSLNFNMSNAFFKFGNIKMICRLIDERFPDYDNVIPTANNITMTIERNDLLGALKRISIYANKTTHQVRLKITGSELQISAEDLDFSNEANERLSCEHDGEDIEIGFNAKFLIEMLTNCDSDKIRLTMSAPNKAGVILPVEKDESEDILMLVMPVMLNQYV</sequence>
<dbReference type="InterPro" id="IPR022634">
    <property type="entry name" value="DNA_polIII_beta_N"/>
</dbReference>
<dbReference type="Pfam" id="PF00712">
    <property type="entry name" value="DNA_pol3_beta"/>
    <property type="match status" value="1"/>
</dbReference>
<evidence type="ECO:0000256" key="1">
    <source>
        <dbReference type="ARBA" id="ARBA00004496"/>
    </source>
</evidence>
<dbReference type="GO" id="GO:0005737">
    <property type="term" value="C:cytoplasm"/>
    <property type="evidence" value="ECO:0007669"/>
    <property type="project" value="UniProtKB-SubCell"/>
</dbReference>
<dbReference type="GO" id="GO:0008408">
    <property type="term" value="F:3'-5' exonuclease activity"/>
    <property type="evidence" value="ECO:0007669"/>
    <property type="project" value="InterPro"/>
</dbReference>
<dbReference type="InterPro" id="IPR001001">
    <property type="entry name" value="DNA_polIII_beta"/>
</dbReference>
<dbReference type="AlphaFoldDB" id="A0AAP2DZ59"/>
<evidence type="ECO:0000259" key="13">
    <source>
        <dbReference type="Pfam" id="PF02768"/>
    </source>
</evidence>
<keyword evidence="15" id="KW-1185">Reference proteome</keyword>
<dbReference type="Gene3D" id="3.70.10.10">
    <property type="match status" value="1"/>
</dbReference>
<reference evidence="14 15" key="1">
    <citation type="submission" date="2021-05" db="EMBL/GenBank/DDBJ databases">
        <title>A Polyphasic approach of four new species of the genus Ohtaekwangia: Ohtaekwangia histidinii sp. nov., Ohtaekwangia cretensis sp. nov., Ohtaekwangia indiensis sp. nov., Ohtaekwangia reichenbachii sp. nov. from diverse environment.</title>
        <authorList>
            <person name="Octaviana S."/>
        </authorList>
    </citation>
    <scope>NUCLEOTIDE SEQUENCE [LARGE SCALE GENOMIC DNA]</scope>
    <source>
        <strain evidence="14 15">PWU5</strain>
    </source>
</reference>
<comment type="subunit">
    <text evidence="10">Forms a ring-shaped head-to-tail homodimer around DNA.</text>
</comment>
<name>A0AAP2DZ59_9BACT</name>
<evidence type="ECO:0000256" key="6">
    <source>
        <dbReference type="ARBA" id="ARBA00022695"/>
    </source>
</evidence>
<comment type="similarity">
    <text evidence="2 10">Belongs to the beta sliding clamp family.</text>
</comment>
<evidence type="ECO:0000256" key="7">
    <source>
        <dbReference type="ARBA" id="ARBA00022705"/>
    </source>
</evidence>
<dbReference type="PIRSF" id="PIRSF000804">
    <property type="entry name" value="DNA_pol_III_b"/>
    <property type="match status" value="1"/>
</dbReference>
<proteinExistence type="inferred from homology"/>
<dbReference type="GO" id="GO:0009360">
    <property type="term" value="C:DNA polymerase III complex"/>
    <property type="evidence" value="ECO:0007669"/>
    <property type="project" value="InterPro"/>
</dbReference>
<comment type="caution">
    <text evidence="14">The sequence shown here is derived from an EMBL/GenBank/DDBJ whole genome shotgun (WGS) entry which is preliminary data.</text>
</comment>
<dbReference type="SMART" id="SM00480">
    <property type="entry name" value="POL3Bc"/>
    <property type="match status" value="1"/>
</dbReference>
<dbReference type="GO" id="GO:0003677">
    <property type="term" value="F:DNA binding"/>
    <property type="evidence" value="ECO:0007669"/>
    <property type="project" value="UniProtKB-UniRule"/>
</dbReference>
<dbReference type="InterPro" id="IPR022637">
    <property type="entry name" value="DNA_polIII_beta_cen"/>
</dbReference>
<evidence type="ECO:0000256" key="10">
    <source>
        <dbReference type="PIRNR" id="PIRNR000804"/>
    </source>
</evidence>
<evidence type="ECO:0000256" key="9">
    <source>
        <dbReference type="ARBA" id="ARBA00023125"/>
    </source>
</evidence>
<gene>
    <name evidence="14" type="primary">dnaN</name>
    <name evidence="14" type="ORF">KK062_17590</name>
</gene>
<keyword evidence="4 10" id="KW-0963">Cytoplasm</keyword>
<feature type="domain" description="DNA polymerase III beta sliding clamp C-terminal" evidence="13">
    <location>
        <begin position="246"/>
        <end position="363"/>
    </location>
</feature>
<dbReference type="PANTHER" id="PTHR30478">
    <property type="entry name" value="DNA POLYMERASE III SUBUNIT BETA"/>
    <property type="match status" value="1"/>
</dbReference>